<evidence type="ECO:0000313" key="3">
    <source>
        <dbReference type="Proteomes" id="UP000002791"/>
    </source>
</evidence>
<evidence type="ECO:0000313" key="2">
    <source>
        <dbReference type="EMBL" id="EHR60282.1"/>
    </source>
</evidence>
<name>H5XDJ0_9PSEU</name>
<dbReference type="Proteomes" id="UP000002791">
    <property type="component" value="Chromosome"/>
</dbReference>
<dbReference type="OrthoDB" id="4515621at2"/>
<keyword evidence="1" id="KW-0472">Membrane</keyword>
<feature type="transmembrane region" description="Helical" evidence="1">
    <location>
        <begin position="332"/>
        <end position="353"/>
    </location>
</feature>
<evidence type="ECO:0000256" key="1">
    <source>
        <dbReference type="SAM" id="Phobius"/>
    </source>
</evidence>
<feature type="transmembrane region" description="Helical" evidence="1">
    <location>
        <begin position="257"/>
        <end position="276"/>
    </location>
</feature>
<organism evidence="2 3">
    <name type="scientific">Saccharomonospora cyanea NA-134</name>
    <dbReference type="NCBI Taxonomy" id="882082"/>
    <lineage>
        <taxon>Bacteria</taxon>
        <taxon>Bacillati</taxon>
        <taxon>Actinomycetota</taxon>
        <taxon>Actinomycetes</taxon>
        <taxon>Pseudonocardiales</taxon>
        <taxon>Pseudonocardiaceae</taxon>
        <taxon>Saccharomonospora</taxon>
    </lineage>
</organism>
<keyword evidence="1" id="KW-1133">Transmembrane helix</keyword>
<feature type="transmembrane region" description="Helical" evidence="1">
    <location>
        <begin position="373"/>
        <end position="395"/>
    </location>
</feature>
<reference evidence="2 3" key="1">
    <citation type="submission" date="2011-11" db="EMBL/GenBank/DDBJ databases">
        <title>The Noncontiguous Finished sequence of Saccharomonospora cyanea NA-134.</title>
        <authorList>
            <consortium name="US DOE Joint Genome Institute"/>
            <person name="Lucas S."/>
            <person name="Han J."/>
            <person name="Lapidus A."/>
            <person name="Cheng J.-F."/>
            <person name="Goodwin L."/>
            <person name="Pitluck S."/>
            <person name="Peters L."/>
            <person name="Ovchinnikova G."/>
            <person name="Lu M."/>
            <person name="Detter J.C."/>
            <person name="Han C."/>
            <person name="Tapia R."/>
            <person name="Land M."/>
            <person name="Hauser L."/>
            <person name="Kyrpides N."/>
            <person name="Ivanova N."/>
            <person name="Pagani I."/>
            <person name="Brambilla E.-M."/>
            <person name="Klenk H.-P."/>
            <person name="Woyke T."/>
        </authorList>
    </citation>
    <scope>NUCLEOTIDE SEQUENCE [LARGE SCALE GENOMIC DNA]</scope>
    <source>
        <strain evidence="2 3">NA-134</strain>
    </source>
</reference>
<feature type="transmembrane region" description="Helical" evidence="1">
    <location>
        <begin position="151"/>
        <end position="173"/>
    </location>
</feature>
<feature type="transmembrane region" description="Helical" evidence="1">
    <location>
        <begin position="218"/>
        <end position="237"/>
    </location>
</feature>
<keyword evidence="3" id="KW-1185">Reference proteome</keyword>
<keyword evidence="1" id="KW-0812">Transmembrane</keyword>
<dbReference type="eggNOG" id="COG1994">
    <property type="taxonomic scope" value="Bacteria"/>
</dbReference>
<dbReference type="STRING" id="882082.SaccyDRAFT_1373"/>
<dbReference type="HOGENOM" id="CLU_054755_0_0_11"/>
<proteinExistence type="predicted"/>
<dbReference type="EMBL" id="CM001440">
    <property type="protein sequence ID" value="EHR60282.1"/>
    <property type="molecule type" value="Genomic_DNA"/>
</dbReference>
<protein>
    <submittedName>
        <fullName evidence="2">Uncharacterized protein</fullName>
    </submittedName>
</protein>
<dbReference type="AlphaFoldDB" id="H5XDJ0"/>
<gene>
    <name evidence="2" type="ORF">SaccyDRAFT_1373</name>
</gene>
<feature type="transmembrane region" description="Helical" evidence="1">
    <location>
        <begin position="120"/>
        <end position="139"/>
    </location>
</feature>
<accession>H5XDJ0</accession>
<dbReference type="RefSeq" id="WP_005454754.1">
    <property type="nucleotide sequence ID" value="NZ_CM001440.1"/>
</dbReference>
<sequence>MSAPSESRVRLRPLSVVSDGDEVVVGDPESGTFVTIPPVGGVVVRALQRGAGQREAAEEAEAFAGEPVDVAAFVEVLRELGFVDDGSGEPREAERTAAIQNKRWLAGLSPRVAAPFFGRAAWTVYGVLALFCVGTFLTVPGLWPSPGEDAFLTGDIGSSALLLVPFALLSMALHEGGHWLAARAIGINARFGVDRRSVLLVFETDLTQVWTVPRRRRYVPLLGGLAVDVVVLSLLLGARLLVHTGVWTPPGVVDATLAVWVYVKLAGLLWQCMVFLRSDLYAVLVNALGCRNLWRVKTLLLRRAFGRLTAEQRAELAGAAPADVRAGLWFRWVWLAGSAGVLAWFAVFALPPIVTVVDWAADMLAGGPLSGRFWYGALCAGLLLLPQVLVVVVAVKQVLRRRAERRAEASR</sequence>